<keyword evidence="3" id="KW-1185">Reference proteome</keyword>
<name>A0ABP7LKK3_9ACTN</name>
<feature type="region of interest" description="Disordered" evidence="1">
    <location>
        <begin position="1"/>
        <end position="20"/>
    </location>
</feature>
<dbReference type="EMBL" id="BAABAJ010000002">
    <property type="protein sequence ID" value="GAA3902514.1"/>
    <property type="molecule type" value="Genomic_DNA"/>
</dbReference>
<dbReference type="Proteomes" id="UP001501000">
    <property type="component" value="Unassembled WGS sequence"/>
</dbReference>
<feature type="region of interest" description="Disordered" evidence="1">
    <location>
        <begin position="44"/>
        <end position="75"/>
    </location>
</feature>
<reference evidence="3" key="1">
    <citation type="journal article" date="2019" name="Int. J. Syst. Evol. Microbiol.">
        <title>The Global Catalogue of Microorganisms (GCM) 10K type strain sequencing project: providing services to taxonomists for standard genome sequencing and annotation.</title>
        <authorList>
            <consortium name="The Broad Institute Genomics Platform"/>
            <consortium name="The Broad Institute Genome Sequencing Center for Infectious Disease"/>
            <person name="Wu L."/>
            <person name="Ma J."/>
        </authorList>
    </citation>
    <scope>NUCLEOTIDE SEQUENCE [LARGE SCALE GENOMIC DNA]</scope>
    <source>
        <strain evidence="3">JCM 16956</strain>
    </source>
</reference>
<evidence type="ECO:0000313" key="2">
    <source>
        <dbReference type="EMBL" id="GAA3902514.1"/>
    </source>
</evidence>
<sequence>MPEPRERPLKMRSPGRAAPLGRRLLGTSGVVVAIGFSGLRGRYGCTAPGGGAPDAGGGPSTGGEGPPPAGDQDRVGTIARTLAAISAGMGA</sequence>
<accession>A0ABP7LKK3</accession>
<evidence type="ECO:0000313" key="3">
    <source>
        <dbReference type="Proteomes" id="UP001501000"/>
    </source>
</evidence>
<protein>
    <submittedName>
        <fullName evidence="2">Uncharacterized protein</fullName>
    </submittedName>
</protein>
<comment type="caution">
    <text evidence="2">The sequence shown here is derived from an EMBL/GenBank/DDBJ whole genome shotgun (WGS) entry which is preliminary data.</text>
</comment>
<organism evidence="2 3">
    <name type="scientific">Streptomyces gulbargensis</name>
    <dbReference type="NCBI Taxonomy" id="364901"/>
    <lineage>
        <taxon>Bacteria</taxon>
        <taxon>Bacillati</taxon>
        <taxon>Actinomycetota</taxon>
        <taxon>Actinomycetes</taxon>
        <taxon>Kitasatosporales</taxon>
        <taxon>Streptomycetaceae</taxon>
        <taxon>Streptomyces</taxon>
    </lineage>
</organism>
<feature type="compositionally biased region" description="Gly residues" evidence="1">
    <location>
        <begin position="47"/>
        <end position="64"/>
    </location>
</feature>
<gene>
    <name evidence="2" type="ORF">GCM10022244_10940</name>
</gene>
<proteinExistence type="predicted"/>
<evidence type="ECO:0000256" key="1">
    <source>
        <dbReference type="SAM" id="MobiDB-lite"/>
    </source>
</evidence>